<reference evidence="2 3" key="1">
    <citation type="journal article" date="2023" name="Hortic Res">
        <title>Pangenome of water caltrop reveals structural variations and asymmetric subgenome divergence after allopolyploidization.</title>
        <authorList>
            <person name="Zhang X."/>
            <person name="Chen Y."/>
            <person name="Wang L."/>
            <person name="Yuan Y."/>
            <person name="Fang M."/>
            <person name="Shi L."/>
            <person name="Lu R."/>
            <person name="Comes H.P."/>
            <person name="Ma Y."/>
            <person name="Chen Y."/>
            <person name="Huang G."/>
            <person name="Zhou Y."/>
            <person name="Zheng Z."/>
            <person name="Qiu Y."/>
        </authorList>
    </citation>
    <scope>NUCLEOTIDE SEQUENCE [LARGE SCALE GENOMIC DNA]</scope>
    <source>
        <strain evidence="2">F231</strain>
    </source>
</reference>
<gene>
    <name evidence="2" type="ORF">SAY86_007841</name>
</gene>
<evidence type="ECO:0000256" key="1">
    <source>
        <dbReference type="SAM" id="Coils"/>
    </source>
</evidence>
<dbReference type="InterPro" id="IPR044951">
    <property type="entry name" value="SPC24-like"/>
</dbReference>
<evidence type="ECO:0000313" key="2">
    <source>
        <dbReference type="EMBL" id="KAK4783467.1"/>
    </source>
</evidence>
<dbReference type="AlphaFoldDB" id="A0AAN7QY93"/>
<name>A0AAN7QY93_TRANT</name>
<feature type="coiled-coil region" evidence="1">
    <location>
        <begin position="58"/>
        <end position="136"/>
    </location>
</feature>
<evidence type="ECO:0008006" key="4">
    <source>
        <dbReference type="Google" id="ProtNLM"/>
    </source>
</evidence>
<proteinExistence type="predicted"/>
<keyword evidence="1" id="KW-0175">Coiled coil</keyword>
<dbReference type="EMBL" id="JAXQNO010000015">
    <property type="protein sequence ID" value="KAK4783467.1"/>
    <property type="molecule type" value="Genomic_DNA"/>
</dbReference>
<organism evidence="2 3">
    <name type="scientific">Trapa natans</name>
    <name type="common">Water chestnut</name>
    <dbReference type="NCBI Taxonomy" id="22666"/>
    <lineage>
        <taxon>Eukaryota</taxon>
        <taxon>Viridiplantae</taxon>
        <taxon>Streptophyta</taxon>
        <taxon>Embryophyta</taxon>
        <taxon>Tracheophyta</taxon>
        <taxon>Spermatophyta</taxon>
        <taxon>Magnoliopsida</taxon>
        <taxon>eudicotyledons</taxon>
        <taxon>Gunneridae</taxon>
        <taxon>Pentapetalae</taxon>
        <taxon>rosids</taxon>
        <taxon>malvids</taxon>
        <taxon>Myrtales</taxon>
        <taxon>Lythraceae</taxon>
        <taxon>Trapa</taxon>
    </lineage>
</organism>
<dbReference type="Proteomes" id="UP001346149">
    <property type="component" value="Unassembled WGS sequence"/>
</dbReference>
<dbReference type="GO" id="GO:0051983">
    <property type="term" value="P:regulation of chromosome segregation"/>
    <property type="evidence" value="ECO:0007669"/>
    <property type="project" value="InterPro"/>
</dbReference>
<dbReference type="PANTHER" id="PTHR35730">
    <property type="entry name" value="KINETOCHORE PROTEIN SPC24 HOMOLOG-RELATED"/>
    <property type="match status" value="1"/>
</dbReference>
<evidence type="ECO:0000313" key="3">
    <source>
        <dbReference type="Proteomes" id="UP001346149"/>
    </source>
</evidence>
<sequence>MADSSRKTDLENLISYCDDLSRVLKDRKDMNNLAYCLQQSQALQSSCDTHSSKVKSFLQDYQRKIDECKEKTEAAISKVVVDVELDQLERELHEELAKERLLMENMRDIENEIDLLDHQQISIEEKRQTLKKLEQYEQRQQMTLSMYASVTNIIPKLEDDSKTAGYIVDRKKNLIDKFEFNSSEVSGYEVCHKIWKMIDIP</sequence>
<comment type="caution">
    <text evidence="2">The sequence shown here is derived from an EMBL/GenBank/DDBJ whole genome shotgun (WGS) entry which is preliminary data.</text>
</comment>
<protein>
    <recommendedName>
        <fullName evidence="4">Kinetochore protein Spc24</fullName>
    </recommendedName>
</protein>
<accession>A0AAN7QY93</accession>
<dbReference type="PANTHER" id="PTHR35730:SF2">
    <property type="entry name" value="KINETOCHORE PROTEIN SPC24 HOMOLOG-RELATED"/>
    <property type="match status" value="1"/>
</dbReference>
<keyword evidence="3" id="KW-1185">Reference proteome</keyword>
<dbReference type="Gene3D" id="3.30.160.570">
    <property type="entry name" value="Ncd80 complex, Spc24 subunit"/>
    <property type="match status" value="1"/>
</dbReference>